<dbReference type="SUPFAM" id="SSF56954">
    <property type="entry name" value="Outer membrane efflux proteins (OEP)"/>
    <property type="match status" value="1"/>
</dbReference>
<dbReference type="PANTHER" id="PTHR30203:SF24">
    <property type="entry name" value="BLR4935 PROTEIN"/>
    <property type="match status" value="1"/>
</dbReference>
<name>A0A3M0CP05_9PROT</name>
<dbReference type="EMBL" id="REFR01000010">
    <property type="protein sequence ID" value="RMB08609.1"/>
    <property type="molecule type" value="Genomic_DNA"/>
</dbReference>
<dbReference type="GO" id="GO:0015562">
    <property type="term" value="F:efflux transmembrane transporter activity"/>
    <property type="evidence" value="ECO:0007669"/>
    <property type="project" value="InterPro"/>
</dbReference>
<dbReference type="InParanoid" id="A0A3M0CP05"/>
<evidence type="ECO:0000313" key="2">
    <source>
        <dbReference type="Proteomes" id="UP000271227"/>
    </source>
</evidence>
<dbReference type="Proteomes" id="UP000271227">
    <property type="component" value="Unassembled WGS sequence"/>
</dbReference>
<evidence type="ECO:0000313" key="1">
    <source>
        <dbReference type="EMBL" id="RMB08609.1"/>
    </source>
</evidence>
<comment type="caution">
    <text evidence="1">The sequence shown here is derived from an EMBL/GenBank/DDBJ whole genome shotgun (WGS) entry which is preliminary data.</text>
</comment>
<reference evidence="1 2" key="1">
    <citation type="submission" date="2018-10" db="EMBL/GenBank/DDBJ databases">
        <title>Genomic Encyclopedia of Archaeal and Bacterial Type Strains, Phase II (KMG-II): from individual species to whole genera.</title>
        <authorList>
            <person name="Goeker M."/>
        </authorList>
    </citation>
    <scope>NUCLEOTIDE SEQUENCE [LARGE SCALE GENOMIC DNA]</scope>
    <source>
        <strain evidence="1 2">DSM 25217</strain>
    </source>
</reference>
<proteinExistence type="predicted"/>
<sequence length="422" mass="46100">MLIPLAAALALSVSTPLPDHETRCPVAETAPAGLMSLDRAITLALHHDMRRDVARAGVEIARTDQAIAAFRPPDAVRVGTEDFPAIGRTDNIDSLELTGSYTRVWERGGKREARERLAARGVDVMEAATARSDTQIIYDVRTLYFSALIARARQAVACMEIEHVTDLKSAIEARVRQAADPALAGVRASTELLSAQTDLRRFAMEEAAFLFQLSSLTGAEAGFALDTRLIETVRTVRTVDPGFSALPEMLELNARQRQAQARTAFEHSKRNADVTWSVGVRNFGAADNFGLVAGVSVPLGMGTRSDASLAKARAEERAIETERRALVQQVTRQAHALRQSALLTVRTLETLETSLIPQAEEALALAEEGYRKGALPFRDILDAHEVLIGLHKQRVDHIETYLMTDAALLRLSGEHAAREMQP</sequence>
<keyword evidence="2" id="KW-1185">Reference proteome</keyword>
<dbReference type="RefSeq" id="WP_121937960.1">
    <property type="nucleotide sequence ID" value="NZ_REFR01000010.1"/>
</dbReference>
<dbReference type="InterPro" id="IPR010131">
    <property type="entry name" value="MdtP/NodT-like"/>
</dbReference>
<protein>
    <submittedName>
        <fullName evidence="1">Outer membrane protein TolC</fullName>
    </submittedName>
</protein>
<dbReference type="PANTHER" id="PTHR30203">
    <property type="entry name" value="OUTER MEMBRANE CATION EFFLUX PROTEIN"/>
    <property type="match status" value="1"/>
</dbReference>
<gene>
    <name evidence="1" type="ORF">BXY39_1244</name>
</gene>
<dbReference type="Gene3D" id="1.20.1600.10">
    <property type="entry name" value="Outer membrane efflux proteins (OEP)"/>
    <property type="match status" value="1"/>
</dbReference>
<dbReference type="AlphaFoldDB" id="A0A3M0CP05"/>
<accession>A0A3M0CP05</accession>
<organism evidence="1 2">
    <name type="scientific">Eilatimonas milleporae</name>
    <dbReference type="NCBI Taxonomy" id="911205"/>
    <lineage>
        <taxon>Bacteria</taxon>
        <taxon>Pseudomonadati</taxon>
        <taxon>Pseudomonadota</taxon>
        <taxon>Alphaproteobacteria</taxon>
        <taxon>Kordiimonadales</taxon>
        <taxon>Kordiimonadaceae</taxon>
        <taxon>Eilatimonas</taxon>
    </lineage>
</organism>
<dbReference type="OrthoDB" id="9791261at2"/>